<reference evidence="2" key="1">
    <citation type="journal article" date="2021" name="BMC Genomics">
        <title>Chromosome-level genome assembly and manually-curated proteome of model necrotroph Parastagonospora nodorum Sn15 reveals a genome-wide trove of candidate effector homologs, and redundancy of virulence-related functions within an accessory chromosome.</title>
        <authorList>
            <person name="Bertazzoni S."/>
            <person name="Jones D.A.B."/>
            <person name="Phan H.T."/>
            <person name="Tan K.-C."/>
            <person name="Hane J.K."/>
        </authorList>
    </citation>
    <scope>NUCLEOTIDE SEQUENCE [LARGE SCALE GENOMIC DNA]</scope>
    <source>
        <strain evidence="2">SN15 / ATCC MYA-4574 / FGSC 10173)</strain>
    </source>
</reference>
<sequence>MYDYLVKVLVSDFTRRPNGVGTHLSVLTVRCCLDRRQVLLFRPSERYQLCYSLCYWPSNEMPC</sequence>
<proteinExistence type="predicted"/>
<dbReference type="AlphaFoldDB" id="A0A7U2FAD6"/>
<keyword evidence="2" id="KW-1185">Reference proteome</keyword>
<name>A0A7U2FAD6_PHANO</name>
<organism evidence="1 2">
    <name type="scientific">Phaeosphaeria nodorum (strain SN15 / ATCC MYA-4574 / FGSC 10173)</name>
    <name type="common">Glume blotch fungus</name>
    <name type="synonym">Parastagonospora nodorum</name>
    <dbReference type="NCBI Taxonomy" id="321614"/>
    <lineage>
        <taxon>Eukaryota</taxon>
        <taxon>Fungi</taxon>
        <taxon>Dikarya</taxon>
        <taxon>Ascomycota</taxon>
        <taxon>Pezizomycotina</taxon>
        <taxon>Dothideomycetes</taxon>
        <taxon>Pleosporomycetidae</taxon>
        <taxon>Pleosporales</taxon>
        <taxon>Pleosporineae</taxon>
        <taxon>Phaeosphaeriaceae</taxon>
        <taxon>Parastagonospora</taxon>
    </lineage>
</organism>
<gene>
    <name evidence="1" type="ORF">JI435_413370</name>
</gene>
<dbReference type="VEuPathDB" id="FungiDB:JI435_413370"/>
<dbReference type="Proteomes" id="UP000663193">
    <property type="component" value="Chromosome 9"/>
</dbReference>
<dbReference type="EMBL" id="CP069031">
    <property type="protein sequence ID" value="QRC99395.1"/>
    <property type="molecule type" value="Genomic_DNA"/>
</dbReference>
<accession>A0A7U2FAD6</accession>
<evidence type="ECO:0000313" key="2">
    <source>
        <dbReference type="Proteomes" id="UP000663193"/>
    </source>
</evidence>
<evidence type="ECO:0000313" key="1">
    <source>
        <dbReference type="EMBL" id="QRC99395.1"/>
    </source>
</evidence>
<protein>
    <submittedName>
        <fullName evidence="1">Uncharacterized protein</fullName>
    </submittedName>
</protein>